<comment type="caution">
    <text evidence="1">The sequence shown here is derived from an EMBL/GenBank/DDBJ whole genome shotgun (WGS) entry which is preliminary data.</text>
</comment>
<dbReference type="EMBL" id="JBJJXI010000067">
    <property type="protein sequence ID" value="KAL3397188.1"/>
    <property type="molecule type" value="Genomic_DNA"/>
</dbReference>
<reference evidence="1 2" key="1">
    <citation type="journal article" date="2024" name="bioRxiv">
        <title>A reference genome for Trichogramma kaykai: A tiny desert-dwelling parasitoid wasp with competing sex-ratio distorters.</title>
        <authorList>
            <person name="Culotta J."/>
            <person name="Lindsey A.R."/>
        </authorList>
    </citation>
    <scope>NUCLEOTIDE SEQUENCE [LARGE SCALE GENOMIC DNA]</scope>
    <source>
        <strain evidence="1 2">KSX58</strain>
    </source>
</reference>
<evidence type="ECO:0000313" key="2">
    <source>
        <dbReference type="Proteomes" id="UP001627154"/>
    </source>
</evidence>
<accession>A0ABD2WX70</accession>
<proteinExistence type="predicted"/>
<sequence length="91" mass="9890">MIFIQNVLLTLNNFPHSYFIVGQCWASTDANAASTGLNVGPVLVGYWNDNSKSVLAASIMPVLTQYQVPVSKKYFFFNAGSTLVSSTGPRL</sequence>
<evidence type="ECO:0000313" key="1">
    <source>
        <dbReference type="EMBL" id="KAL3397188.1"/>
    </source>
</evidence>
<protein>
    <submittedName>
        <fullName evidence="1">Uncharacterized protein</fullName>
    </submittedName>
</protein>
<name>A0ABD2WX70_9HYME</name>
<keyword evidence="2" id="KW-1185">Reference proteome</keyword>
<organism evidence="1 2">
    <name type="scientific">Trichogramma kaykai</name>
    <dbReference type="NCBI Taxonomy" id="54128"/>
    <lineage>
        <taxon>Eukaryota</taxon>
        <taxon>Metazoa</taxon>
        <taxon>Ecdysozoa</taxon>
        <taxon>Arthropoda</taxon>
        <taxon>Hexapoda</taxon>
        <taxon>Insecta</taxon>
        <taxon>Pterygota</taxon>
        <taxon>Neoptera</taxon>
        <taxon>Endopterygota</taxon>
        <taxon>Hymenoptera</taxon>
        <taxon>Apocrita</taxon>
        <taxon>Proctotrupomorpha</taxon>
        <taxon>Chalcidoidea</taxon>
        <taxon>Trichogrammatidae</taxon>
        <taxon>Trichogramma</taxon>
    </lineage>
</organism>
<dbReference type="Proteomes" id="UP001627154">
    <property type="component" value="Unassembled WGS sequence"/>
</dbReference>
<dbReference type="AlphaFoldDB" id="A0ABD2WX70"/>
<gene>
    <name evidence="1" type="ORF">TKK_009206</name>
</gene>